<dbReference type="InterPro" id="IPR038996">
    <property type="entry name" value="Gp14"/>
</dbReference>
<sequence length="184" mass="19215">MQAAKEQAKAAEMQSEYQARALEFNAGQARGEAEAVSRQGAAEQEALARRQRAVAASGRAAAGASGLLLDSGTAANVEAGTELQAAADRDVLRQNYQRQRFGLVNQAVGLEHQANGARAGGAAYASAVENAGRAALTGSLLTSAGTVAAKWDDMAVGRNGLSMSSKEQMFLYPDFTTRKRYGFG</sequence>
<keyword evidence="2" id="KW-1185">Reference proteome</keyword>
<name>A0A1B2I2M9_9BACT</name>
<reference evidence="1" key="1">
    <citation type="submission" date="2016-08" db="EMBL/GenBank/DDBJ databases">
        <title>Complete genome of Cloacibacillus porcorum.</title>
        <authorList>
            <person name="Looft T."/>
            <person name="Bayles D.O."/>
            <person name="Alt D.P."/>
        </authorList>
    </citation>
    <scope>NUCLEOTIDE SEQUENCE [LARGE SCALE GENOMIC DNA]</scope>
    <source>
        <strain evidence="1">CL-84</strain>
    </source>
</reference>
<dbReference type="KEGG" id="cpor:BED41_03495"/>
<evidence type="ECO:0000313" key="2">
    <source>
        <dbReference type="Proteomes" id="UP000093044"/>
    </source>
</evidence>
<protein>
    <submittedName>
        <fullName evidence="1">Uncharacterized protein</fullName>
    </submittedName>
</protein>
<proteinExistence type="predicted"/>
<dbReference type="STRING" id="1197717.BED41_03495"/>
<dbReference type="Proteomes" id="UP000093044">
    <property type="component" value="Chromosome"/>
</dbReference>
<organism evidence="1 2">
    <name type="scientific">Cloacibacillus porcorum</name>
    <dbReference type="NCBI Taxonomy" id="1197717"/>
    <lineage>
        <taxon>Bacteria</taxon>
        <taxon>Thermotogati</taxon>
        <taxon>Synergistota</taxon>
        <taxon>Synergistia</taxon>
        <taxon>Synergistales</taxon>
        <taxon>Synergistaceae</taxon>
        <taxon>Cloacibacillus</taxon>
    </lineage>
</organism>
<gene>
    <name evidence="1" type="ORF">BED41_03495</name>
</gene>
<dbReference type="Pfam" id="PF24072">
    <property type="entry name" value="T7_gp14"/>
    <property type="match status" value="1"/>
</dbReference>
<evidence type="ECO:0000313" key="1">
    <source>
        <dbReference type="EMBL" id="ANZ44235.1"/>
    </source>
</evidence>
<accession>A0A1B2I2M9</accession>
<dbReference type="EMBL" id="CP016757">
    <property type="protein sequence ID" value="ANZ44235.1"/>
    <property type="molecule type" value="Genomic_DNA"/>
</dbReference>
<dbReference type="AlphaFoldDB" id="A0A1B2I2M9"/>